<keyword evidence="3" id="KW-0804">Transcription</keyword>
<dbReference type="SUPFAM" id="SSF46689">
    <property type="entry name" value="Homeodomain-like"/>
    <property type="match status" value="1"/>
</dbReference>
<feature type="DNA-binding region" description="H-T-H motif" evidence="4">
    <location>
        <begin position="30"/>
        <end position="49"/>
    </location>
</feature>
<evidence type="ECO:0000256" key="3">
    <source>
        <dbReference type="ARBA" id="ARBA00023163"/>
    </source>
</evidence>
<accession>A0ABS1M134</accession>
<dbReference type="PANTHER" id="PTHR30055">
    <property type="entry name" value="HTH-TYPE TRANSCRIPTIONAL REGULATOR RUTR"/>
    <property type="match status" value="1"/>
</dbReference>
<dbReference type="InterPro" id="IPR001647">
    <property type="entry name" value="HTH_TetR"/>
</dbReference>
<evidence type="ECO:0000256" key="1">
    <source>
        <dbReference type="ARBA" id="ARBA00023015"/>
    </source>
</evidence>
<dbReference type="Gene3D" id="1.10.357.10">
    <property type="entry name" value="Tetracycline Repressor, domain 2"/>
    <property type="match status" value="1"/>
</dbReference>
<protein>
    <submittedName>
        <fullName evidence="6">TetR/AcrR family transcriptional regulator</fullName>
    </submittedName>
</protein>
<dbReference type="Pfam" id="PF00440">
    <property type="entry name" value="TetR_N"/>
    <property type="match status" value="1"/>
</dbReference>
<dbReference type="PROSITE" id="PS50977">
    <property type="entry name" value="HTH_TETR_2"/>
    <property type="match status" value="1"/>
</dbReference>
<dbReference type="RefSeq" id="WP_201944538.1">
    <property type="nucleotide sequence ID" value="NZ_JAERRJ010000002.1"/>
</dbReference>
<comment type="caution">
    <text evidence="6">The sequence shown here is derived from an EMBL/GenBank/DDBJ whole genome shotgun (WGS) entry which is preliminary data.</text>
</comment>
<keyword evidence="1" id="KW-0805">Transcription regulation</keyword>
<evidence type="ECO:0000313" key="7">
    <source>
        <dbReference type="Proteomes" id="UP000602198"/>
    </source>
</evidence>
<gene>
    <name evidence="6" type="ORF">JK358_05835</name>
</gene>
<evidence type="ECO:0000259" key="5">
    <source>
        <dbReference type="PROSITE" id="PS50977"/>
    </source>
</evidence>
<proteinExistence type="predicted"/>
<name>A0ABS1M134_9NOCA</name>
<dbReference type="PRINTS" id="PR00455">
    <property type="entry name" value="HTHTETR"/>
</dbReference>
<feature type="domain" description="HTH tetR-type" evidence="5">
    <location>
        <begin position="7"/>
        <end position="67"/>
    </location>
</feature>
<dbReference type="InterPro" id="IPR050109">
    <property type="entry name" value="HTH-type_TetR-like_transc_reg"/>
</dbReference>
<dbReference type="Proteomes" id="UP000602198">
    <property type="component" value="Unassembled WGS sequence"/>
</dbReference>
<dbReference type="InterPro" id="IPR009057">
    <property type="entry name" value="Homeodomain-like_sf"/>
</dbReference>
<dbReference type="PANTHER" id="PTHR30055:SF234">
    <property type="entry name" value="HTH-TYPE TRANSCRIPTIONAL REGULATOR BETI"/>
    <property type="match status" value="1"/>
</dbReference>
<keyword evidence="7" id="KW-1185">Reference proteome</keyword>
<dbReference type="EMBL" id="JAERRJ010000002">
    <property type="protein sequence ID" value="MBL1073909.1"/>
    <property type="molecule type" value="Genomic_DNA"/>
</dbReference>
<keyword evidence="2 4" id="KW-0238">DNA-binding</keyword>
<evidence type="ECO:0000256" key="4">
    <source>
        <dbReference type="PROSITE-ProRule" id="PRU00335"/>
    </source>
</evidence>
<reference evidence="6 7" key="1">
    <citation type="submission" date="2021-01" db="EMBL/GenBank/DDBJ databases">
        <title>WGS of actinomycetes isolated from Thailand.</title>
        <authorList>
            <person name="Thawai C."/>
        </authorList>
    </citation>
    <scope>NUCLEOTIDE SEQUENCE [LARGE SCALE GENOMIC DNA]</scope>
    <source>
        <strain evidence="6 7">LPG 2</strain>
    </source>
</reference>
<evidence type="ECO:0000256" key="2">
    <source>
        <dbReference type="ARBA" id="ARBA00023125"/>
    </source>
</evidence>
<evidence type="ECO:0000313" key="6">
    <source>
        <dbReference type="EMBL" id="MBL1073909.1"/>
    </source>
</evidence>
<organism evidence="6 7">
    <name type="scientific">Nocardia acididurans</name>
    <dbReference type="NCBI Taxonomy" id="2802282"/>
    <lineage>
        <taxon>Bacteria</taxon>
        <taxon>Bacillati</taxon>
        <taxon>Actinomycetota</taxon>
        <taxon>Actinomycetes</taxon>
        <taxon>Mycobacteriales</taxon>
        <taxon>Nocardiaceae</taxon>
        <taxon>Nocardia</taxon>
    </lineage>
</organism>
<sequence>MVRLSAAERREKILEAAERAFSRGGYAGTSTDMVALEAGVSQPYVVRMFGSKSDLFQEVFDRAVTELLAAFTAELDEPGTAGDPAVWERLTAVYNGFVEDRDVLVILLQGFSAAAAHPQIAAAARHFVSALFSLLVERTGCPPERAQQFIAGGMLLNALLAMDAAGHAADDPALAALSACALGETCGGTGGPA</sequence>